<evidence type="ECO:0000256" key="2">
    <source>
        <dbReference type="ARBA" id="ARBA00007863"/>
    </source>
</evidence>
<dbReference type="OrthoDB" id="29773at2759"/>
<feature type="transmembrane region" description="Helical" evidence="7">
    <location>
        <begin position="60"/>
        <end position="83"/>
    </location>
</feature>
<feature type="transmembrane region" description="Helical" evidence="7">
    <location>
        <begin position="104"/>
        <end position="125"/>
    </location>
</feature>
<dbReference type="GeneID" id="111251460"/>
<dbReference type="Pfam" id="PF06027">
    <property type="entry name" value="SLC35F"/>
    <property type="match status" value="1"/>
</dbReference>
<dbReference type="EnsemblMetazoa" id="XM_022808045">
    <property type="protein sequence ID" value="XP_022663780"/>
    <property type="gene ID" value="LOC111251460"/>
</dbReference>
<keyword evidence="6 7" id="KW-0472">Membrane</keyword>
<dbReference type="InterPro" id="IPR009262">
    <property type="entry name" value="SLC35_F1/F2/F6"/>
</dbReference>
<feature type="transmembrane region" description="Helical" evidence="7">
    <location>
        <begin position="195"/>
        <end position="218"/>
    </location>
</feature>
<keyword evidence="8" id="KW-0732">Signal</keyword>
<name>A0A7M7K9T9_VARDE</name>
<keyword evidence="4 7" id="KW-0812">Transmembrane</keyword>
<evidence type="ECO:0000256" key="3">
    <source>
        <dbReference type="ARBA" id="ARBA00022448"/>
    </source>
</evidence>
<feature type="transmembrane region" description="Helical" evidence="7">
    <location>
        <begin position="161"/>
        <end position="183"/>
    </location>
</feature>
<evidence type="ECO:0000313" key="9">
    <source>
        <dbReference type="EnsemblMetazoa" id="XP_022663782"/>
    </source>
</evidence>
<feature type="chain" id="PRO_5036207270" description="Solute carrier family 35 member F6" evidence="8">
    <location>
        <begin position="25"/>
        <end position="385"/>
    </location>
</feature>
<comment type="similarity">
    <text evidence="2">Belongs to the SLC35F solute transporter family.</text>
</comment>
<dbReference type="EnsemblMetazoa" id="XM_022808047">
    <property type="protein sequence ID" value="XP_022663782"/>
    <property type="gene ID" value="LOC111251460"/>
</dbReference>
<sequence length="385" mass="42468">MAWSGHQLFLAGLLVFTGSINTLATKWADMAVVSGSPYGHLKNGSSTTIPHPFSHSFLQALGMFFGEFICLVTFKVLLYLYSSRLRDSPEASKMPSILNGNRNFNPYIFIPPVLCDMIGTTVMYIGLNMTYASSAQMLRGAVIIFTGLLSILLLRRRLFCFQWTGILIVLAGLTIVGCADMFFGSKKHIGNTPDAAGVTTGDLLIIAAQLITALQMVLEEKFIVGHNVPPLQVVGLEGFFGMIGMILLLIPLYFIKVGGVPIEDTVDGIYQIYNSYQVAIGYFGTVLSISFYNFAGVSVTKELSATTRMVLDSLRAIFIWVFCLFAQWQNFTVLTIIGFAIMLIGMMLYNNVLIMPFLVSHGCVADPFTEENEEDRQQLADEENP</sequence>
<feature type="transmembrane region" description="Helical" evidence="7">
    <location>
        <begin position="309"/>
        <end position="328"/>
    </location>
</feature>
<feature type="transmembrane region" description="Helical" evidence="7">
    <location>
        <begin position="230"/>
        <end position="255"/>
    </location>
</feature>
<dbReference type="RefSeq" id="XP_022663781.1">
    <property type="nucleotide sequence ID" value="XM_022808046.1"/>
</dbReference>
<dbReference type="EnsemblMetazoa" id="XM_022808046">
    <property type="protein sequence ID" value="XP_022663781"/>
    <property type="gene ID" value="LOC111251460"/>
</dbReference>
<protein>
    <recommendedName>
        <fullName evidence="11">Solute carrier family 35 member F6</fullName>
    </recommendedName>
</protein>
<dbReference type="GO" id="GO:0022857">
    <property type="term" value="F:transmembrane transporter activity"/>
    <property type="evidence" value="ECO:0007669"/>
    <property type="project" value="InterPro"/>
</dbReference>
<dbReference type="KEGG" id="vde:111251460"/>
<feature type="transmembrane region" description="Helical" evidence="7">
    <location>
        <begin position="137"/>
        <end position="154"/>
    </location>
</feature>
<dbReference type="FunCoup" id="A0A7M7K9T9">
    <property type="interactions" value="1176"/>
</dbReference>
<evidence type="ECO:0000256" key="5">
    <source>
        <dbReference type="ARBA" id="ARBA00022989"/>
    </source>
</evidence>
<dbReference type="CTD" id="41450"/>
<dbReference type="InterPro" id="IPR037185">
    <property type="entry name" value="EmrE-like"/>
</dbReference>
<dbReference type="OMA" id="RVEYDNQ"/>
<keyword evidence="10" id="KW-1185">Reference proteome</keyword>
<proteinExistence type="inferred from homology"/>
<dbReference type="GO" id="GO:0016020">
    <property type="term" value="C:membrane"/>
    <property type="evidence" value="ECO:0007669"/>
    <property type="project" value="UniProtKB-SubCell"/>
</dbReference>
<evidence type="ECO:0000256" key="8">
    <source>
        <dbReference type="SAM" id="SignalP"/>
    </source>
</evidence>
<keyword evidence="3" id="KW-0813">Transport</keyword>
<feature type="signal peptide" evidence="8">
    <location>
        <begin position="1"/>
        <end position="24"/>
    </location>
</feature>
<dbReference type="AlphaFoldDB" id="A0A7M7K9T9"/>
<dbReference type="RefSeq" id="XP_022663782.1">
    <property type="nucleotide sequence ID" value="XM_022808047.1"/>
</dbReference>
<dbReference type="InParanoid" id="A0A7M7K9T9"/>
<reference evidence="9" key="1">
    <citation type="submission" date="2021-01" db="UniProtKB">
        <authorList>
            <consortium name="EnsemblMetazoa"/>
        </authorList>
    </citation>
    <scope>IDENTIFICATION</scope>
</reference>
<feature type="transmembrane region" description="Helical" evidence="7">
    <location>
        <begin position="334"/>
        <end position="352"/>
    </location>
</feature>
<dbReference type="SUPFAM" id="SSF103481">
    <property type="entry name" value="Multidrug resistance efflux transporter EmrE"/>
    <property type="match status" value="1"/>
</dbReference>
<evidence type="ECO:0000313" key="10">
    <source>
        <dbReference type="Proteomes" id="UP000594260"/>
    </source>
</evidence>
<evidence type="ECO:0000256" key="7">
    <source>
        <dbReference type="SAM" id="Phobius"/>
    </source>
</evidence>
<comment type="subcellular location">
    <subcellularLocation>
        <location evidence="1">Membrane</location>
        <topology evidence="1">Multi-pass membrane protein</topology>
    </subcellularLocation>
</comment>
<evidence type="ECO:0000256" key="4">
    <source>
        <dbReference type="ARBA" id="ARBA00022692"/>
    </source>
</evidence>
<dbReference type="PANTHER" id="PTHR13146">
    <property type="match status" value="1"/>
</dbReference>
<accession>A0A7M7K9T9</accession>
<evidence type="ECO:0000256" key="1">
    <source>
        <dbReference type="ARBA" id="ARBA00004141"/>
    </source>
</evidence>
<organism evidence="9 10">
    <name type="scientific">Varroa destructor</name>
    <name type="common">Honeybee mite</name>
    <dbReference type="NCBI Taxonomy" id="109461"/>
    <lineage>
        <taxon>Eukaryota</taxon>
        <taxon>Metazoa</taxon>
        <taxon>Ecdysozoa</taxon>
        <taxon>Arthropoda</taxon>
        <taxon>Chelicerata</taxon>
        <taxon>Arachnida</taxon>
        <taxon>Acari</taxon>
        <taxon>Parasitiformes</taxon>
        <taxon>Mesostigmata</taxon>
        <taxon>Gamasina</taxon>
        <taxon>Dermanyssoidea</taxon>
        <taxon>Varroidae</taxon>
        <taxon>Varroa</taxon>
    </lineage>
</organism>
<evidence type="ECO:0000256" key="6">
    <source>
        <dbReference type="ARBA" id="ARBA00023136"/>
    </source>
</evidence>
<feature type="transmembrane region" description="Helical" evidence="7">
    <location>
        <begin position="275"/>
        <end position="297"/>
    </location>
</feature>
<evidence type="ECO:0008006" key="11">
    <source>
        <dbReference type="Google" id="ProtNLM"/>
    </source>
</evidence>
<dbReference type="Proteomes" id="UP000594260">
    <property type="component" value="Unplaced"/>
</dbReference>
<keyword evidence="5 7" id="KW-1133">Transmembrane helix</keyword>
<dbReference type="RefSeq" id="XP_022663780.1">
    <property type="nucleotide sequence ID" value="XM_022808045.1"/>
</dbReference>
<dbReference type="PANTHER" id="PTHR13146:SF0">
    <property type="entry name" value="SOLUTE CARRIER FAMILY 35 MEMBER F6"/>
    <property type="match status" value="1"/>
</dbReference>